<feature type="signal peptide" evidence="2">
    <location>
        <begin position="1"/>
        <end position="20"/>
    </location>
</feature>
<keyword evidence="2" id="KW-0732">Signal</keyword>
<proteinExistence type="predicted"/>
<keyword evidence="1" id="KW-1133">Transmembrane helix</keyword>
<evidence type="ECO:0000256" key="2">
    <source>
        <dbReference type="SAM" id="SignalP"/>
    </source>
</evidence>
<evidence type="ECO:0000256" key="1">
    <source>
        <dbReference type="SAM" id="Phobius"/>
    </source>
</evidence>
<organism evidence="3 4">
    <name type="scientific">Nepenthes gracilis</name>
    <name type="common">Slender pitcher plant</name>
    <dbReference type="NCBI Taxonomy" id="150966"/>
    <lineage>
        <taxon>Eukaryota</taxon>
        <taxon>Viridiplantae</taxon>
        <taxon>Streptophyta</taxon>
        <taxon>Embryophyta</taxon>
        <taxon>Tracheophyta</taxon>
        <taxon>Spermatophyta</taxon>
        <taxon>Magnoliopsida</taxon>
        <taxon>eudicotyledons</taxon>
        <taxon>Gunneridae</taxon>
        <taxon>Pentapetalae</taxon>
        <taxon>Caryophyllales</taxon>
        <taxon>Nepenthaceae</taxon>
        <taxon>Nepenthes</taxon>
    </lineage>
</organism>
<feature type="chain" id="PRO_5042168949" evidence="2">
    <location>
        <begin position="21"/>
        <end position="143"/>
    </location>
</feature>
<accession>A0AAD3TLZ5</accession>
<protein>
    <submittedName>
        <fullName evidence="3">Uncharacterized protein</fullName>
    </submittedName>
</protein>
<keyword evidence="4" id="KW-1185">Reference proteome</keyword>
<keyword evidence="1" id="KW-0472">Membrane</keyword>
<reference evidence="3" key="1">
    <citation type="submission" date="2023-05" db="EMBL/GenBank/DDBJ databases">
        <title>Nepenthes gracilis genome sequencing.</title>
        <authorList>
            <person name="Fukushima K."/>
        </authorList>
    </citation>
    <scope>NUCLEOTIDE SEQUENCE</scope>
    <source>
        <strain evidence="3">SING2019-196</strain>
    </source>
</reference>
<dbReference type="Proteomes" id="UP001279734">
    <property type="component" value="Unassembled WGS sequence"/>
</dbReference>
<keyword evidence="1" id="KW-0812">Transmembrane</keyword>
<comment type="caution">
    <text evidence="3">The sequence shown here is derived from an EMBL/GenBank/DDBJ whole genome shotgun (WGS) entry which is preliminary data.</text>
</comment>
<dbReference type="EMBL" id="BSYO01000043">
    <property type="protein sequence ID" value="GMH31897.1"/>
    <property type="molecule type" value="Genomic_DNA"/>
</dbReference>
<dbReference type="AlphaFoldDB" id="A0AAD3TLZ5"/>
<feature type="transmembrane region" description="Helical" evidence="1">
    <location>
        <begin position="111"/>
        <end position="140"/>
    </location>
</feature>
<sequence>MTALMWIIHIRWWATGISFASPSKDDEAWCLCAIDHLANGGTDALLFDCHDAGAADTLDLLPWCRLHNGGLSSKTGVCPLRVLCIDDIGIEVLKRKCDAIVSSRWCDELSVVSLVAILVVGWFGIPIVFTCGGSGVVIGYSLS</sequence>
<evidence type="ECO:0000313" key="3">
    <source>
        <dbReference type="EMBL" id="GMH31897.1"/>
    </source>
</evidence>
<name>A0AAD3TLZ5_NEPGR</name>
<evidence type="ECO:0000313" key="4">
    <source>
        <dbReference type="Proteomes" id="UP001279734"/>
    </source>
</evidence>
<gene>
    <name evidence="3" type="ORF">Nepgr_033741</name>
</gene>